<feature type="transmembrane region" description="Helical" evidence="1">
    <location>
        <begin position="44"/>
        <end position="65"/>
    </location>
</feature>
<dbReference type="EMBL" id="CP025543">
    <property type="protein sequence ID" value="AUM62701.1"/>
    <property type="molecule type" value="Genomic_DNA"/>
</dbReference>
<protein>
    <recommendedName>
        <fullName evidence="4">Transmembrane protein</fullName>
    </recommendedName>
</protein>
<keyword evidence="3" id="KW-1185">Reference proteome</keyword>
<organism evidence="2 3">
    <name type="scientific">Spiroplasma monobiae MQ-1</name>
    <dbReference type="NCBI Taxonomy" id="1336748"/>
    <lineage>
        <taxon>Bacteria</taxon>
        <taxon>Bacillati</taxon>
        <taxon>Mycoplasmatota</taxon>
        <taxon>Mollicutes</taxon>
        <taxon>Entomoplasmatales</taxon>
        <taxon>Spiroplasmataceae</taxon>
        <taxon>Spiroplasma</taxon>
    </lineage>
</organism>
<keyword evidence="1" id="KW-0812">Transmembrane</keyword>
<dbReference type="RefSeq" id="WP_101780758.1">
    <property type="nucleotide sequence ID" value="NZ_CP025543.1"/>
</dbReference>
<evidence type="ECO:0008006" key="4">
    <source>
        <dbReference type="Google" id="ProtNLM"/>
    </source>
</evidence>
<proteinExistence type="predicted"/>
<accession>A0A2K9LUV7</accession>
<reference evidence="2 3" key="1">
    <citation type="submission" date="2017-12" db="EMBL/GenBank/DDBJ databases">
        <title>Complete genome sequence of Spiroplasma monobiae MQ-1 (ATCC 33825).</title>
        <authorList>
            <person name="Tsai Y.-M."/>
            <person name="Lo W.-S."/>
            <person name="Wu P.-S."/>
            <person name="Cho S.-T."/>
            <person name="Kuo C.-H."/>
        </authorList>
    </citation>
    <scope>NUCLEOTIDE SEQUENCE [LARGE SCALE GENOMIC DNA]</scope>
    <source>
        <strain evidence="2 3">MQ-1</strain>
    </source>
</reference>
<evidence type="ECO:0000256" key="1">
    <source>
        <dbReference type="SAM" id="Phobius"/>
    </source>
</evidence>
<feature type="transmembrane region" description="Helical" evidence="1">
    <location>
        <begin position="94"/>
        <end position="113"/>
    </location>
</feature>
<sequence length="258" mass="30631">MRLKARRIDYTNFIIYGAILMLFAVFFILPSVDYIRNTLYKSEYLILIKMLIGIVAMLAIVIKYVKGYKEYITKLDVSEENVNSLKWMLRKANIYAFIKSTLSMTPFLIFVIVEISKFDIDLRIDFMRIYDELTNRSAFEVVLNNNKEIAFFTSLLLTTAIFSSVIMLFIYLIFKISMNKYYKRINRNFNKISKALKNKEAKLEKVLFEEMVIENELKEISYQNERSNNLYAILAFRFSDFWKQVKKSTTPPHFNLVQ</sequence>
<dbReference type="Proteomes" id="UP000234790">
    <property type="component" value="Chromosome"/>
</dbReference>
<dbReference type="AlphaFoldDB" id="A0A2K9LUV7"/>
<feature type="transmembrane region" description="Helical" evidence="1">
    <location>
        <begin position="149"/>
        <end position="174"/>
    </location>
</feature>
<evidence type="ECO:0000313" key="2">
    <source>
        <dbReference type="EMBL" id="AUM62701.1"/>
    </source>
</evidence>
<gene>
    <name evidence="2" type="ORF">SMONO_v1c04520</name>
</gene>
<feature type="transmembrane region" description="Helical" evidence="1">
    <location>
        <begin position="12"/>
        <end position="32"/>
    </location>
</feature>
<evidence type="ECO:0000313" key="3">
    <source>
        <dbReference type="Proteomes" id="UP000234790"/>
    </source>
</evidence>
<keyword evidence="1" id="KW-0472">Membrane</keyword>
<name>A0A2K9LUV7_SPISQ</name>
<keyword evidence="1" id="KW-1133">Transmembrane helix</keyword>
<dbReference type="OrthoDB" id="389089at2"/>
<dbReference type="KEGG" id="smoo:SMONO_v1c04520"/>